<evidence type="ECO:0000256" key="1">
    <source>
        <dbReference type="ARBA" id="ARBA00004141"/>
    </source>
</evidence>
<evidence type="ECO:0000313" key="7">
    <source>
        <dbReference type="EMBL" id="KAJ8042846.1"/>
    </source>
</evidence>
<keyword evidence="4 6" id="KW-1133">Transmembrane helix</keyword>
<dbReference type="GO" id="GO:0016020">
    <property type="term" value="C:membrane"/>
    <property type="evidence" value="ECO:0007669"/>
    <property type="project" value="UniProtKB-SubCell"/>
</dbReference>
<dbReference type="GO" id="GO:0022857">
    <property type="term" value="F:transmembrane transporter activity"/>
    <property type="evidence" value="ECO:0007669"/>
    <property type="project" value="InterPro"/>
</dbReference>
<dbReference type="EMBL" id="JAIZAY010000004">
    <property type="protein sequence ID" value="KAJ8042846.1"/>
    <property type="molecule type" value="Genomic_DNA"/>
</dbReference>
<evidence type="ECO:0000256" key="2">
    <source>
        <dbReference type="ARBA" id="ARBA00008821"/>
    </source>
</evidence>
<feature type="transmembrane region" description="Helical" evidence="6">
    <location>
        <begin position="191"/>
        <end position="212"/>
    </location>
</feature>
<feature type="transmembrane region" description="Helical" evidence="6">
    <location>
        <begin position="527"/>
        <end position="547"/>
    </location>
</feature>
<feature type="transmembrane region" description="Helical" evidence="6">
    <location>
        <begin position="86"/>
        <end position="104"/>
    </location>
</feature>
<reference evidence="7" key="1">
    <citation type="submission" date="2021-10" db="EMBL/GenBank/DDBJ databases">
        <title>Tropical sea cucumber genome reveals ecological adaptation and Cuvierian tubules defense mechanism.</title>
        <authorList>
            <person name="Chen T."/>
        </authorList>
    </citation>
    <scope>NUCLEOTIDE SEQUENCE</scope>
    <source>
        <strain evidence="7">Nanhai2018</strain>
        <tissue evidence="7">Muscle</tissue>
    </source>
</reference>
<feature type="transmembrane region" description="Helical" evidence="6">
    <location>
        <begin position="458"/>
        <end position="477"/>
    </location>
</feature>
<sequence length="620" mass="67542">MDDSIVSADVEEGVRNNTRGIVNDAFELKDENQDHNTNNLNEVKHLDQKQSVQKTSDRLKNQAGLQYAIDDVPPWHTTILMALQHFLLMFSGILGMPLVLAVPLCINTPLALTELIGTFFFVSGLVTLLQSTFGVRLPIVQGGTFSFLLPTFAILNVRGPCLEFNAANATAIEEEQAEVFWHGRIREIQGVIIIASLVQVLLGTTGLIGVLLRFIGPLTIVPTIGLIGLSLFAVAEEKMSTHWGISILTVFLISLFSQILNKYQLPLPGNRKLPIFTLFPVSENYKSFIMMAITISWALCAILTICDVFPDDPDAYGYNARTDGNLKALEQSTWFRFPYPLQWGTPKFSIAGILGMLAGVMASVIESIGDYYACARLGGAPSPPPHAINRGIAMEGVGGILAGLWGTGNGTTSYSENIGAIGLTKVGSRSVIQVAALMLMIVGVVGKLNAVFSTIPTPVIGGVLAVTFGMVASVGFSNLQFIDLNSSRNLFILGLSLYLGISVPNYVRAHDNAIDTGIDILDQIITVLLETGMFVGGVTGMILDNLLRGSPEERGILKWTESLGNEEYGQSLEEKEDLYKPYDLPFITTNLRKLNWCRFIPISPTFEGYQGSRKRKSNDN</sequence>
<feature type="transmembrane region" description="Helical" evidence="6">
    <location>
        <begin position="288"/>
        <end position="309"/>
    </location>
</feature>
<protein>
    <submittedName>
        <fullName evidence="7">Solute carrier family 23 member 2</fullName>
    </submittedName>
</protein>
<comment type="caution">
    <text evidence="7">The sequence shown here is derived from an EMBL/GenBank/DDBJ whole genome shotgun (WGS) entry which is preliminary data.</text>
</comment>
<dbReference type="Pfam" id="PF00860">
    <property type="entry name" value="Xan_ur_permease"/>
    <property type="match status" value="1"/>
</dbReference>
<feature type="transmembrane region" description="Helical" evidence="6">
    <location>
        <begin position="489"/>
        <end position="507"/>
    </location>
</feature>
<evidence type="ECO:0000256" key="4">
    <source>
        <dbReference type="ARBA" id="ARBA00022989"/>
    </source>
</evidence>
<dbReference type="Proteomes" id="UP001152320">
    <property type="component" value="Chromosome 4"/>
</dbReference>
<evidence type="ECO:0000256" key="3">
    <source>
        <dbReference type="ARBA" id="ARBA00022692"/>
    </source>
</evidence>
<gene>
    <name evidence="7" type="ORF">HOLleu_09713</name>
</gene>
<name>A0A9Q1CDA8_HOLLE</name>
<accession>A0A9Q1CDA8</accession>
<feature type="transmembrane region" description="Helical" evidence="6">
    <location>
        <begin position="242"/>
        <end position="260"/>
    </location>
</feature>
<feature type="transmembrane region" description="Helical" evidence="6">
    <location>
        <begin position="218"/>
        <end position="235"/>
    </location>
</feature>
<evidence type="ECO:0000256" key="5">
    <source>
        <dbReference type="ARBA" id="ARBA00023136"/>
    </source>
</evidence>
<keyword evidence="3 6" id="KW-0812">Transmembrane</keyword>
<comment type="subcellular location">
    <subcellularLocation>
        <location evidence="1">Membrane</location>
        <topology evidence="1">Multi-pass membrane protein</topology>
    </subcellularLocation>
</comment>
<organism evidence="7 8">
    <name type="scientific">Holothuria leucospilota</name>
    <name type="common">Black long sea cucumber</name>
    <name type="synonym">Mertensiothuria leucospilota</name>
    <dbReference type="NCBI Taxonomy" id="206669"/>
    <lineage>
        <taxon>Eukaryota</taxon>
        <taxon>Metazoa</taxon>
        <taxon>Echinodermata</taxon>
        <taxon>Eleutherozoa</taxon>
        <taxon>Echinozoa</taxon>
        <taxon>Holothuroidea</taxon>
        <taxon>Aspidochirotacea</taxon>
        <taxon>Aspidochirotida</taxon>
        <taxon>Holothuriidae</taxon>
        <taxon>Holothuria</taxon>
    </lineage>
</organism>
<evidence type="ECO:0000313" key="8">
    <source>
        <dbReference type="Proteomes" id="UP001152320"/>
    </source>
</evidence>
<comment type="similarity">
    <text evidence="2">Belongs to the nucleobase:cation symporter-2 (NCS2) (TC 2.A.40) family.</text>
</comment>
<proteinExistence type="inferred from homology"/>
<dbReference type="PANTHER" id="PTHR11119">
    <property type="entry name" value="XANTHINE-URACIL / VITAMIN C PERMEASE FAMILY MEMBER"/>
    <property type="match status" value="1"/>
</dbReference>
<evidence type="ECO:0000256" key="6">
    <source>
        <dbReference type="SAM" id="Phobius"/>
    </source>
</evidence>
<feature type="transmembrane region" description="Helical" evidence="6">
    <location>
        <begin position="431"/>
        <end position="452"/>
    </location>
</feature>
<dbReference type="AlphaFoldDB" id="A0A9Q1CDA8"/>
<dbReference type="OrthoDB" id="1641903at2759"/>
<keyword evidence="8" id="KW-1185">Reference proteome</keyword>
<feature type="transmembrane region" description="Helical" evidence="6">
    <location>
        <begin position="110"/>
        <end position="129"/>
    </location>
</feature>
<keyword evidence="5 6" id="KW-0472">Membrane</keyword>
<dbReference type="InterPro" id="IPR006043">
    <property type="entry name" value="NCS2"/>
</dbReference>